<dbReference type="InterPro" id="IPR005475">
    <property type="entry name" value="Transketolase-like_Pyr-bd"/>
</dbReference>
<evidence type="ECO:0000259" key="13">
    <source>
        <dbReference type="SMART" id="SM00861"/>
    </source>
</evidence>
<dbReference type="Pfam" id="PF02780">
    <property type="entry name" value="Transketolase_C"/>
    <property type="match status" value="1"/>
</dbReference>
<evidence type="ECO:0000256" key="6">
    <source>
        <dbReference type="ARBA" id="ARBA00013150"/>
    </source>
</evidence>
<feature type="non-terminal residue" evidence="14">
    <location>
        <position position="609"/>
    </location>
</feature>
<keyword evidence="7 14" id="KW-0808">Transferase</keyword>
<dbReference type="HOGENOM" id="CLU_009227_1_4_9"/>
<dbReference type="EC" id="2.2.1.7" evidence="6"/>
<comment type="cofactor">
    <cofactor evidence="2">
        <name>thiamine diphosphate</name>
        <dbReference type="ChEBI" id="CHEBI:58937"/>
    </cofactor>
</comment>
<dbReference type="SUPFAM" id="SSF52922">
    <property type="entry name" value="TK C-terminal domain-like"/>
    <property type="match status" value="1"/>
</dbReference>
<evidence type="ECO:0000256" key="1">
    <source>
        <dbReference type="ARBA" id="ARBA00001946"/>
    </source>
</evidence>
<evidence type="ECO:0000256" key="2">
    <source>
        <dbReference type="ARBA" id="ARBA00001964"/>
    </source>
</evidence>
<keyword evidence="9" id="KW-0460">Magnesium</keyword>
<comment type="caution">
    <text evidence="14">The sequence shown here is derived from an EMBL/GenBank/DDBJ whole genome shotgun (WGS) entry which is preliminary data.</text>
</comment>
<comment type="subunit">
    <text evidence="5">Homodimer.</text>
</comment>
<reference evidence="14 15" key="1">
    <citation type="submission" date="2009-04" db="EMBL/GenBank/DDBJ databases">
        <authorList>
            <person name="Qin X."/>
            <person name="Bachman B."/>
            <person name="Battles P."/>
            <person name="Bell A."/>
            <person name="Bess C."/>
            <person name="Bickham C."/>
            <person name="Chaboub L."/>
            <person name="Chen D."/>
            <person name="Coyle M."/>
            <person name="Deiros D.R."/>
            <person name="Dinh H."/>
            <person name="Forbes L."/>
            <person name="Fowler G."/>
            <person name="Francisco L."/>
            <person name="Fu Q."/>
            <person name="Gubbala S."/>
            <person name="Hale W."/>
            <person name="Han Y."/>
            <person name="Hemphill L."/>
            <person name="Highlander S.K."/>
            <person name="Hirani K."/>
            <person name="Hogues M."/>
            <person name="Jackson L."/>
            <person name="Jakkamsetti A."/>
            <person name="Javaid M."/>
            <person name="Jiang H."/>
            <person name="Korchina V."/>
            <person name="Kovar C."/>
            <person name="Lara F."/>
            <person name="Lee S."/>
            <person name="Mata R."/>
            <person name="Mathew T."/>
            <person name="Moen C."/>
            <person name="Morales K."/>
            <person name="Munidasa M."/>
            <person name="Nazareth L."/>
            <person name="Ngo R."/>
            <person name="Nguyen L."/>
            <person name="Okwuonu G."/>
            <person name="Ongeri F."/>
            <person name="Patil S."/>
            <person name="Petrosino J."/>
            <person name="Pham C."/>
            <person name="Pham P."/>
            <person name="Pu L.-L."/>
            <person name="Puazo M."/>
            <person name="Raj R."/>
            <person name="Reid J."/>
            <person name="Rouhana J."/>
            <person name="Saada N."/>
            <person name="Shang Y."/>
            <person name="Simmons D."/>
            <person name="Thornton R."/>
            <person name="Warren J."/>
            <person name="Weissenberger G."/>
            <person name="Zhang J."/>
            <person name="Zhang L."/>
            <person name="Zhou C."/>
            <person name="Zhu D."/>
            <person name="Muzny D."/>
            <person name="Worley K."/>
            <person name="Gibbs R."/>
        </authorList>
    </citation>
    <scope>NUCLEOTIDE SEQUENCE [LARGE SCALE GENOMIC DNA]</scope>
    <source>
        <strain evidence="14 15">ATCC 43531</strain>
    </source>
</reference>
<evidence type="ECO:0000256" key="5">
    <source>
        <dbReference type="ARBA" id="ARBA00011738"/>
    </source>
</evidence>
<evidence type="ECO:0000256" key="3">
    <source>
        <dbReference type="ARBA" id="ARBA00004980"/>
    </source>
</evidence>
<dbReference type="eggNOG" id="COG1154">
    <property type="taxonomic scope" value="Bacteria"/>
</dbReference>
<dbReference type="CDD" id="cd02007">
    <property type="entry name" value="TPP_DXS"/>
    <property type="match status" value="1"/>
</dbReference>
<dbReference type="SUPFAM" id="SSF52518">
    <property type="entry name" value="Thiamin diphosphate-binding fold (THDP-binding)"/>
    <property type="match status" value="2"/>
</dbReference>
<dbReference type="PANTHER" id="PTHR43322:SF1">
    <property type="entry name" value="1-DEOXY-D-XYLULOSE-5-PHOSPHATE SYNTHASE"/>
    <property type="match status" value="1"/>
</dbReference>
<evidence type="ECO:0000313" key="14">
    <source>
        <dbReference type="EMBL" id="EEQ49471.1"/>
    </source>
</evidence>
<evidence type="ECO:0000256" key="4">
    <source>
        <dbReference type="ARBA" id="ARBA00011081"/>
    </source>
</evidence>
<dbReference type="Gene3D" id="3.40.50.920">
    <property type="match status" value="1"/>
</dbReference>
<dbReference type="STRING" id="638302.HMPREF0908_0329"/>
<evidence type="ECO:0000256" key="12">
    <source>
        <dbReference type="ARBA" id="ARBA00023229"/>
    </source>
</evidence>
<dbReference type="GO" id="GO:0005829">
    <property type="term" value="C:cytosol"/>
    <property type="evidence" value="ECO:0007669"/>
    <property type="project" value="TreeGrafter"/>
</dbReference>
<dbReference type="PROSITE" id="PS00801">
    <property type="entry name" value="TRANSKETOLASE_1"/>
    <property type="match status" value="1"/>
</dbReference>
<comment type="similarity">
    <text evidence="4">Belongs to the transketolase family. DXPS subfamily.</text>
</comment>
<dbReference type="EMBL" id="ACLA01000004">
    <property type="protein sequence ID" value="EEQ49471.1"/>
    <property type="molecule type" value="Genomic_DNA"/>
</dbReference>
<dbReference type="GO" id="GO:0008661">
    <property type="term" value="F:1-deoxy-D-xylulose-5-phosphate synthase activity"/>
    <property type="evidence" value="ECO:0007669"/>
    <property type="project" value="UniProtKB-EC"/>
</dbReference>
<dbReference type="FunFam" id="3.40.50.970:FF:000010">
    <property type="entry name" value="1-deoxy-D-xylulose-5-phosphate synthase"/>
    <property type="match status" value="1"/>
</dbReference>
<gene>
    <name evidence="14" type="ORF">HMPREF0908_0329</name>
</gene>
<dbReference type="CDD" id="cd07033">
    <property type="entry name" value="TPP_PYR_DXS_TK_like"/>
    <property type="match status" value="1"/>
</dbReference>
<organism evidence="14 15">
    <name type="scientific">Selenomonas flueggei ATCC 43531</name>
    <dbReference type="NCBI Taxonomy" id="638302"/>
    <lineage>
        <taxon>Bacteria</taxon>
        <taxon>Bacillati</taxon>
        <taxon>Bacillota</taxon>
        <taxon>Negativicutes</taxon>
        <taxon>Selenomonadales</taxon>
        <taxon>Selenomonadaceae</taxon>
        <taxon>Selenomonas</taxon>
    </lineage>
</organism>
<dbReference type="InterPro" id="IPR029061">
    <property type="entry name" value="THDP-binding"/>
</dbReference>
<sequence>MYPCFLMIGRAERFRISGSFRRAFPLYLEQIHSPSDIKAYTAEQRRALAEEMRAALIERTSHIGGHIGPNLGVIEATIALHTVFDAPTDKMIFDVSHQCYPHKMLTGRAAAYIDAAHYRDVSGFTSSEESVHDIFNIGHTSTSISLATGLAKARDLAGRRENVIAFIGDGSLSGGEALEGLNVAGEMQTNLIIVLNDNDWSIAENHGGMYAMLRRLRETNGMAEDNLFRAMGLAYRYVADGNDTEALIEAFRAVKDTQQPVVVHIHTQKGMGLSYAEDDPEGWHRHAPFHRESGMSKKPSAPDPCLAATVDFVMAEAKRNPNFVYLSAGIVGGINLSPAERAELGAQYVDVGIAEEHAVAMAAGLARGGARPVFGTYSTFYQRVYDQMAQDVCINRSPAVFLVTGASLYRSTDVTHLGFYDISIFSHVPNLIFLAPTSTEEHLAVLRWAIEQTEHPVMIRTPFGGYAESPYPVRTDYSRLNKSVVVTEGADVALIGVGNFAALATAAAEELAHSGIHATVVNPLCLSGLDEVLLTRLKEKHRLIVTVEDGILDGGFGEKIAAFYGADRNVVVKNYGLPKAFFNRYDPAALARAHHLTAPQIAADVRVML</sequence>
<dbReference type="GO" id="GO:0009228">
    <property type="term" value="P:thiamine biosynthetic process"/>
    <property type="evidence" value="ECO:0007669"/>
    <property type="project" value="UniProtKB-KW"/>
</dbReference>
<keyword evidence="11" id="KW-0786">Thiamine pyrophosphate</keyword>
<dbReference type="GO" id="GO:0046872">
    <property type="term" value="F:metal ion binding"/>
    <property type="evidence" value="ECO:0007669"/>
    <property type="project" value="UniProtKB-KW"/>
</dbReference>
<evidence type="ECO:0000256" key="9">
    <source>
        <dbReference type="ARBA" id="ARBA00022842"/>
    </source>
</evidence>
<dbReference type="SMART" id="SM00861">
    <property type="entry name" value="Transket_pyr"/>
    <property type="match status" value="1"/>
</dbReference>
<evidence type="ECO:0000256" key="7">
    <source>
        <dbReference type="ARBA" id="ARBA00022679"/>
    </source>
</evidence>
<dbReference type="InterPro" id="IPR009014">
    <property type="entry name" value="Transketo_C/PFOR_II"/>
</dbReference>
<dbReference type="Gene3D" id="3.40.50.970">
    <property type="match status" value="2"/>
</dbReference>
<dbReference type="UniPathway" id="UPA00064">
    <property type="reaction ID" value="UER00091"/>
</dbReference>
<evidence type="ECO:0000313" key="15">
    <source>
        <dbReference type="Proteomes" id="UP000005309"/>
    </source>
</evidence>
<feature type="domain" description="Transketolase-like pyrimidine-binding" evidence="13">
    <location>
        <begin position="303"/>
        <end position="468"/>
    </location>
</feature>
<dbReference type="Pfam" id="PF13292">
    <property type="entry name" value="DXP_synthase_N"/>
    <property type="match status" value="2"/>
</dbReference>
<name>C4V1D5_9FIRM</name>
<accession>C4V1D5</accession>
<dbReference type="Pfam" id="PF02779">
    <property type="entry name" value="Transket_pyr"/>
    <property type="match status" value="1"/>
</dbReference>
<comment type="pathway">
    <text evidence="3">Metabolic intermediate biosynthesis; 1-deoxy-D-xylulose 5-phosphate biosynthesis; 1-deoxy-D-xylulose 5-phosphate from D-glyceraldehyde 3-phosphate and pyruvate: step 1/1.</text>
</comment>
<evidence type="ECO:0000256" key="8">
    <source>
        <dbReference type="ARBA" id="ARBA00022723"/>
    </source>
</evidence>
<dbReference type="NCBIfam" id="NF003933">
    <property type="entry name" value="PRK05444.2-2"/>
    <property type="match status" value="1"/>
</dbReference>
<proteinExistence type="inferred from homology"/>
<keyword evidence="8" id="KW-0479">Metal-binding</keyword>
<dbReference type="InterPro" id="IPR033248">
    <property type="entry name" value="Transketolase_C"/>
</dbReference>
<evidence type="ECO:0000256" key="11">
    <source>
        <dbReference type="ARBA" id="ARBA00023052"/>
    </source>
</evidence>
<dbReference type="InterPro" id="IPR005477">
    <property type="entry name" value="Dxylulose-5-P_synthase"/>
</dbReference>
<protein>
    <recommendedName>
        <fullName evidence="6">1-deoxy-D-xylulose-5-phosphate synthase</fullName>
        <ecNumber evidence="6">2.2.1.7</ecNumber>
    </recommendedName>
</protein>
<dbReference type="NCBIfam" id="NF008968">
    <property type="entry name" value="PRK12315.1"/>
    <property type="match status" value="1"/>
</dbReference>
<keyword evidence="10" id="KW-0784">Thiamine biosynthesis</keyword>
<dbReference type="AlphaFoldDB" id="C4V1D5"/>
<comment type="cofactor">
    <cofactor evidence="1">
        <name>Mg(2+)</name>
        <dbReference type="ChEBI" id="CHEBI:18420"/>
    </cofactor>
</comment>
<dbReference type="GO" id="GO:0016114">
    <property type="term" value="P:terpenoid biosynthetic process"/>
    <property type="evidence" value="ECO:0007669"/>
    <property type="project" value="InterPro"/>
</dbReference>
<dbReference type="InterPro" id="IPR049557">
    <property type="entry name" value="Transketolase_CS"/>
</dbReference>
<dbReference type="Proteomes" id="UP000005309">
    <property type="component" value="Unassembled WGS sequence"/>
</dbReference>
<keyword evidence="15" id="KW-1185">Reference proteome</keyword>
<dbReference type="PANTHER" id="PTHR43322">
    <property type="entry name" value="1-D-DEOXYXYLULOSE 5-PHOSPHATE SYNTHASE-RELATED"/>
    <property type="match status" value="1"/>
</dbReference>
<dbReference type="GO" id="GO:0019288">
    <property type="term" value="P:isopentenyl diphosphate biosynthetic process, methylerythritol 4-phosphate pathway"/>
    <property type="evidence" value="ECO:0007669"/>
    <property type="project" value="TreeGrafter"/>
</dbReference>
<evidence type="ECO:0000256" key="10">
    <source>
        <dbReference type="ARBA" id="ARBA00022977"/>
    </source>
</evidence>
<keyword evidence="12" id="KW-0414">Isoprene biosynthesis</keyword>